<dbReference type="GO" id="GO:0004930">
    <property type="term" value="F:G protein-coupled receptor activity"/>
    <property type="evidence" value="ECO:0007669"/>
    <property type="project" value="UniProtKB-KW"/>
</dbReference>
<dbReference type="Pfam" id="PF00001">
    <property type="entry name" value="7tm_1"/>
    <property type="match status" value="1"/>
</dbReference>
<keyword evidence="2 8" id="KW-0812">Transmembrane</keyword>
<dbReference type="GO" id="GO:0005886">
    <property type="term" value="C:plasma membrane"/>
    <property type="evidence" value="ECO:0007669"/>
    <property type="project" value="TreeGrafter"/>
</dbReference>
<dbReference type="SUPFAM" id="SSF81321">
    <property type="entry name" value="Family A G protein-coupled receptor-like"/>
    <property type="match status" value="1"/>
</dbReference>
<feature type="transmembrane region" description="Helical" evidence="8">
    <location>
        <begin position="244"/>
        <end position="265"/>
    </location>
</feature>
<feature type="transmembrane region" description="Helical" evidence="8">
    <location>
        <begin position="208"/>
        <end position="232"/>
    </location>
</feature>
<protein>
    <recommendedName>
        <fullName evidence="9">G-protein coupled receptors family 1 profile domain-containing protein</fullName>
    </recommendedName>
</protein>
<dbReference type="PANTHER" id="PTHR24243">
    <property type="entry name" value="G-PROTEIN COUPLED RECEPTOR"/>
    <property type="match status" value="1"/>
</dbReference>
<dbReference type="Gene3D" id="1.20.1070.10">
    <property type="entry name" value="Rhodopsin 7-helix transmembrane proteins"/>
    <property type="match status" value="1"/>
</dbReference>
<dbReference type="EMBL" id="CAJNYV010003750">
    <property type="protein sequence ID" value="CAF3608603.1"/>
    <property type="molecule type" value="Genomic_DNA"/>
</dbReference>
<reference evidence="11" key="1">
    <citation type="submission" date="2021-02" db="EMBL/GenBank/DDBJ databases">
        <authorList>
            <person name="Nowell W R."/>
        </authorList>
    </citation>
    <scope>NUCLEOTIDE SEQUENCE</scope>
</reference>
<keyword evidence="5 8" id="KW-0472">Membrane</keyword>
<dbReference type="Proteomes" id="UP000663838">
    <property type="component" value="Unassembled WGS sequence"/>
</dbReference>
<feature type="transmembrane region" description="Helical" evidence="8">
    <location>
        <begin position="130"/>
        <end position="149"/>
    </location>
</feature>
<accession>A0A821S0E1</accession>
<evidence type="ECO:0000256" key="3">
    <source>
        <dbReference type="ARBA" id="ARBA00022989"/>
    </source>
</evidence>
<evidence type="ECO:0000256" key="4">
    <source>
        <dbReference type="ARBA" id="ARBA00023040"/>
    </source>
</evidence>
<feature type="transmembrane region" description="Helical" evidence="8">
    <location>
        <begin position="45"/>
        <end position="68"/>
    </location>
</feature>
<evidence type="ECO:0000313" key="12">
    <source>
        <dbReference type="Proteomes" id="UP000663838"/>
    </source>
</evidence>
<evidence type="ECO:0000256" key="7">
    <source>
        <dbReference type="ARBA" id="ARBA00023224"/>
    </source>
</evidence>
<evidence type="ECO:0000256" key="2">
    <source>
        <dbReference type="ARBA" id="ARBA00022692"/>
    </source>
</evidence>
<evidence type="ECO:0000259" key="9">
    <source>
        <dbReference type="PROSITE" id="PS50262"/>
    </source>
</evidence>
<keyword evidence="4" id="KW-0297">G-protein coupled receptor</keyword>
<dbReference type="AlphaFoldDB" id="A0A821S0E1"/>
<evidence type="ECO:0000256" key="1">
    <source>
        <dbReference type="ARBA" id="ARBA00004141"/>
    </source>
</evidence>
<evidence type="ECO:0000313" key="10">
    <source>
        <dbReference type="EMBL" id="CAF3608603.1"/>
    </source>
</evidence>
<keyword evidence="7" id="KW-0807">Transducer</keyword>
<evidence type="ECO:0000256" key="8">
    <source>
        <dbReference type="SAM" id="Phobius"/>
    </source>
</evidence>
<dbReference type="InterPro" id="IPR000276">
    <property type="entry name" value="GPCR_Rhodpsn"/>
</dbReference>
<organism evidence="11 12">
    <name type="scientific">Rotaria socialis</name>
    <dbReference type="NCBI Taxonomy" id="392032"/>
    <lineage>
        <taxon>Eukaryota</taxon>
        <taxon>Metazoa</taxon>
        <taxon>Spiralia</taxon>
        <taxon>Gnathifera</taxon>
        <taxon>Rotifera</taxon>
        <taxon>Eurotatoria</taxon>
        <taxon>Bdelloidea</taxon>
        <taxon>Philodinida</taxon>
        <taxon>Philodinidae</taxon>
        <taxon>Rotaria</taxon>
    </lineage>
</organism>
<dbReference type="Proteomes" id="UP000663865">
    <property type="component" value="Unassembled WGS sequence"/>
</dbReference>
<dbReference type="PROSITE" id="PS50262">
    <property type="entry name" value="G_PROTEIN_RECEP_F1_2"/>
    <property type="match status" value="1"/>
</dbReference>
<sequence length="277" mass="31844">MLLADIALFILRVGLIIFIIFGTVGNALNLFIFTCRTLSQLSCTLHLIAASIDNTLVIFTSLLTRLLANGFSIDRTITSNVMCKLRFYFGYVFFALSPYFYTLACFDRYCSISTSATRRSWCSEKLAKRLIIGVIILACILYCHMAMFYEIFMNGPMAYCILSSFCMGLLCILTLINIREQSHRIQPILVPTSDGGSRRIDRHLIRMLFAQILIQLLCILPFAILNLMPFFFTDTRTTLYSFSNQIFTLPLCISYTTSFYIFTLSPRIYRRELLKFL</sequence>
<comment type="caution">
    <text evidence="11">The sequence shown here is derived from an EMBL/GenBank/DDBJ whole genome shotgun (WGS) entry which is preliminary data.</text>
</comment>
<feature type="transmembrane region" description="Helical" evidence="8">
    <location>
        <begin position="155"/>
        <end position="176"/>
    </location>
</feature>
<feature type="transmembrane region" description="Helical" evidence="8">
    <location>
        <begin position="6"/>
        <end position="33"/>
    </location>
</feature>
<dbReference type="InterPro" id="IPR017452">
    <property type="entry name" value="GPCR_Rhodpsn_7TM"/>
</dbReference>
<comment type="subcellular location">
    <subcellularLocation>
        <location evidence="1">Membrane</location>
        <topology evidence="1">Multi-pass membrane protein</topology>
    </subcellularLocation>
</comment>
<dbReference type="PANTHER" id="PTHR24243:SF233">
    <property type="entry name" value="THYROTROPIN-RELEASING HORMONE RECEPTOR"/>
    <property type="match status" value="1"/>
</dbReference>
<keyword evidence="6" id="KW-0675">Receptor</keyword>
<name>A0A821S0E1_9BILA</name>
<evidence type="ECO:0000256" key="6">
    <source>
        <dbReference type="ARBA" id="ARBA00023170"/>
    </source>
</evidence>
<dbReference type="EMBL" id="CAJOBS010003148">
    <property type="protein sequence ID" value="CAF4847098.1"/>
    <property type="molecule type" value="Genomic_DNA"/>
</dbReference>
<feature type="transmembrane region" description="Helical" evidence="8">
    <location>
        <begin position="88"/>
        <end position="109"/>
    </location>
</feature>
<keyword evidence="3 8" id="KW-1133">Transmembrane helix</keyword>
<feature type="domain" description="G-protein coupled receptors family 1 profile" evidence="9">
    <location>
        <begin position="25"/>
        <end position="269"/>
    </location>
</feature>
<proteinExistence type="predicted"/>
<evidence type="ECO:0000313" key="11">
    <source>
        <dbReference type="EMBL" id="CAF4847098.1"/>
    </source>
</evidence>
<gene>
    <name evidence="10" type="ORF">KIK155_LOCUS21309</name>
    <name evidence="11" type="ORF">TOA249_LOCUS26573</name>
</gene>
<evidence type="ECO:0000256" key="5">
    <source>
        <dbReference type="ARBA" id="ARBA00023136"/>
    </source>
</evidence>